<evidence type="ECO:0008006" key="3">
    <source>
        <dbReference type="Google" id="ProtNLM"/>
    </source>
</evidence>
<keyword evidence="2" id="KW-1185">Reference proteome</keyword>
<sequence>MPLIGYVRTSTTEQDTGMELGVLTTAGAERVFLDAGQCGIARMDRVPQVTANR</sequence>
<proteinExistence type="predicted"/>
<organism evidence="1 2">
    <name type="scientific">Agrococcus casei LMG 22410</name>
    <dbReference type="NCBI Taxonomy" id="1255656"/>
    <lineage>
        <taxon>Bacteria</taxon>
        <taxon>Bacillati</taxon>
        <taxon>Actinomycetota</taxon>
        <taxon>Actinomycetes</taxon>
        <taxon>Micrococcales</taxon>
        <taxon>Microbacteriaceae</taxon>
        <taxon>Agrococcus</taxon>
    </lineage>
</organism>
<name>A0A1R4FXX5_9MICO</name>
<accession>A0A1R4FXX5</accession>
<dbReference type="EMBL" id="FUHU01000029">
    <property type="protein sequence ID" value="SJM60779.1"/>
    <property type="molecule type" value="Genomic_DNA"/>
</dbReference>
<dbReference type="Proteomes" id="UP000195787">
    <property type="component" value="Unassembled WGS sequence"/>
</dbReference>
<dbReference type="AlphaFoldDB" id="A0A1R4FXX5"/>
<protein>
    <recommendedName>
        <fullName evidence="3">Resolvase/invertase-type recombinase catalytic domain-containing protein</fullName>
    </recommendedName>
</protein>
<evidence type="ECO:0000313" key="1">
    <source>
        <dbReference type="EMBL" id="SJM60779.1"/>
    </source>
</evidence>
<gene>
    <name evidence="1" type="ORF">CZ674_07355</name>
</gene>
<reference evidence="1 2" key="1">
    <citation type="submission" date="2017-02" db="EMBL/GenBank/DDBJ databases">
        <authorList>
            <person name="Peterson S.W."/>
        </authorList>
    </citation>
    <scope>NUCLEOTIDE SEQUENCE [LARGE SCALE GENOMIC DNA]</scope>
    <source>
        <strain evidence="1 2">LMG 22410</strain>
    </source>
</reference>
<evidence type="ECO:0000313" key="2">
    <source>
        <dbReference type="Proteomes" id="UP000195787"/>
    </source>
</evidence>